<keyword evidence="1" id="KW-0812">Transmembrane</keyword>
<name>A0ABT3FXW4_9BACT</name>
<proteinExistence type="predicted"/>
<feature type="transmembrane region" description="Helical" evidence="1">
    <location>
        <begin position="12"/>
        <end position="37"/>
    </location>
</feature>
<evidence type="ECO:0000256" key="1">
    <source>
        <dbReference type="SAM" id="Phobius"/>
    </source>
</evidence>
<dbReference type="RefSeq" id="WP_264510771.1">
    <property type="nucleotide sequence ID" value="NZ_JAPDDR010000001.1"/>
</dbReference>
<comment type="caution">
    <text evidence="2">The sequence shown here is derived from an EMBL/GenBank/DDBJ whole genome shotgun (WGS) entry which is preliminary data.</text>
</comment>
<evidence type="ECO:0008006" key="4">
    <source>
        <dbReference type="Google" id="ProtNLM"/>
    </source>
</evidence>
<reference evidence="2" key="1">
    <citation type="submission" date="2022-10" db="EMBL/GenBank/DDBJ databases">
        <title>Luteolibacter sp. GHJ8, whole genome shotgun sequencing project.</title>
        <authorList>
            <person name="Zhao G."/>
            <person name="Shen L."/>
        </authorList>
    </citation>
    <scope>NUCLEOTIDE SEQUENCE</scope>
    <source>
        <strain evidence="2">GHJ8</strain>
    </source>
</reference>
<accession>A0ABT3FXW4</accession>
<dbReference type="EMBL" id="JAPDDR010000001">
    <property type="protein sequence ID" value="MCW1912409.1"/>
    <property type="molecule type" value="Genomic_DNA"/>
</dbReference>
<keyword evidence="1" id="KW-1133">Transmembrane helix</keyword>
<gene>
    <name evidence="2" type="ORF">OJ996_02420</name>
</gene>
<protein>
    <recommendedName>
        <fullName evidence="4">Prepilin-type N-terminal cleavage/methylation domain-containing protein</fullName>
    </recommendedName>
</protein>
<evidence type="ECO:0000313" key="2">
    <source>
        <dbReference type="EMBL" id="MCW1912409.1"/>
    </source>
</evidence>
<evidence type="ECO:0000313" key="3">
    <source>
        <dbReference type="Proteomes" id="UP001165653"/>
    </source>
</evidence>
<keyword evidence="1" id="KW-0472">Membrane</keyword>
<organism evidence="2 3">
    <name type="scientific">Luteolibacter rhizosphaerae</name>
    <dbReference type="NCBI Taxonomy" id="2989719"/>
    <lineage>
        <taxon>Bacteria</taxon>
        <taxon>Pseudomonadati</taxon>
        <taxon>Verrucomicrobiota</taxon>
        <taxon>Verrucomicrobiia</taxon>
        <taxon>Verrucomicrobiales</taxon>
        <taxon>Verrucomicrobiaceae</taxon>
        <taxon>Luteolibacter</taxon>
    </lineage>
</organism>
<keyword evidence="3" id="KW-1185">Reference proteome</keyword>
<dbReference type="Proteomes" id="UP001165653">
    <property type="component" value="Unassembled WGS sequence"/>
</dbReference>
<sequence length="181" mass="20057">MKALQRRFRRSRAYTLIELTLAMSVGMGLALMMLAIFNQQLAFLKIFNVQSFLTTDGPALNNYLSRVLGSAEGFQLYETPEGFEDNVEPSETEASVLVLKFKEPGGSFRYSMLSFEDPEGEKPQGLYFRHVSPTTLALGDAEWALSTRPADVEFSIDAGILKVKITGPNGEEITYGGTQQL</sequence>